<dbReference type="STRING" id="139420.A0A371DMI4"/>
<keyword evidence="2" id="KW-0812">Transmembrane</keyword>
<evidence type="ECO:0000313" key="3">
    <source>
        <dbReference type="EMBL" id="RDX53735.1"/>
    </source>
</evidence>
<sequence>MSSDAAAVVDLFSSIYTGNYCAIAASGAFTPLQAPRWQPHELLVSPIALFFFDALVVTFAREVACFWTAKRTGGSLLFFANMWISMVLYIMGLVEFASFHSDESRTVIIISRVPLIVADILLIYITWTKLGSRVHTRLSLSDILLRDGIKYFVVLFILNVLHLVLSVTAVAGDLEGSYVTEFTAPITAILISRFLLELQEANQMAVQLDHGGSSRDPYDTPSFISSLGGFINPDPPASSDDDDFELYTGSFSGAGKEEGESHQAATSSSSA</sequence>
<organism evidence="3 4">
    <name type="scientific">Lentinus brumalis</name>
    <dbReference type="NCBI Taxonomy" id="2498619"/>
    <lineage>
        <taxon>Eukaryota</taxon>
        <taxon>Fungi</taxon>
        <taxon>Dikarya</taxon>
        <taxon>Basidiomycota</taxon>
        <taxon>Agaricomycotina</taxon>
        <taxon>Agaricomycetes</taxon>
        <taxon>Polyporales</taxon>
        <taxon>Polyporaceae</taxon>
        <taxon>Lentinus</taxon>
    </lineage>
</organism>
<keyword evidence="2" id="KW-0472">Membrane</keyword>
<feature type="transmembrane region" description="Helical" evidence="2">
    <location>
        <begin position="76"/>
        <end position="94"/>
    </location>
</feature>
<evidence type="ECO:0000313" key="4">
    <source>
        <dbReference type="Proteomes" id="UP000256964"/>
    </source>
</evidence>
<protein>
    <recommendedName>
        <fullName evidence="5">Transmembrane protein</fullName>
    </recommendedName>
</protein>
<feature type="transmembrane region" description="Helical" evidence="2">
    <location>
        <begin position="106"/>
        <end position="127"/>
    </location>
</feature>
<keyword evidence="4" id="KW-1185">Reference proteome</keyword>
<feature type="transmembrane region" description="Helical" evidence="2">
    <location>
        <begin position="178"/>
        <end position="196"/>
    </location>
</feature>
<dbReference type="EMBL" id="KZ857386">
    <property type="protein sequence ID" value="RDX53735.1"/>
    <property type="molecule type" value="Genomic_DNA"/>
</dbReference>
<dbReference type="OrthoDB" id="2745317at2759"/>
<name>A0A371DMI4_9APHY</name>
<feature type="region of interest" description="Disordered" evidence="1">
    <location>
        <begin position="228"/>
        <end position="271"/>
    </location>
</feature>
<proteinExistence type="predicted"/>
<evidence type="ECO:0000256" key="1">
    <source>
        <dbReference type="SAM" id="MobiDB-lite"/>
    </source>
</evidence>
<evidence type="ECO:0000256" key="2">
    <source>
        <dbReference type="SAM" id="Phobius"/>
    </source>
</evidence>
<dbReference type="AlphaFoldDB" id="A0A371DMI4"/>
<keyword evidence="2" id="KW-1133">Transmembrane helix</keyword>
<evidence type="ECO:0008006" key="5">
    <source>
        <dbReference type="Google" id="ProtNLM"/>
    </source>
</evidence>
<reference evidence="3 4" key="1">
    <citation type="journal article" date="2018" name="Biotechnol. Biofuels">
        <title>Integrative visual omics of the white-rot fungus Polyporus brumalis exposes the biotechnological potential of its oxidative enzymes for delignifying raw plant biomass.</title>
        <authorList>
            <person name="Miyauchi S."/>
            <person name="Rancon A."/>
            <person name="Drula E."/>
            <person name="Hage H."/>
            <person name="Chaduli D."/>
            <person name="Favel A."/>
            <person name="Grisel S."/>
            <person name="Henrissat B."/>
            <person name="Herpoel-Gimbert I."/>
            <person name="Ruiz-Duenas F.J."/>
            <person name="Chevret D."/>
            <person name="Hainaut M."/>
            <person name="Lin J."/>
            <person name="Wang M."/>
            <person name="Pangilinan J."/>
            <person name="Lipzen A."/>
            <person name="Lesage-Meessen L."/>
            <person name="Navarro D."/>
            <person name="Riley R."/>
            <person name="Grigoriev I.V."/>
            <person name="Zhou S."/>
            <person name="Raouche S."/>
            <person name="Rosso M.N."/>
        </authorList>
    </citation>
    <scope>NUCLEOTIDE SEQUENCE [LARGE SCALE GENOMIC DNA]</scope>
    <source>
        <strain evidence="3 4">BRFM 1820</strain>
    </source>
</reference>
<feature type="transmembrane region" description="Helical" evidence="2">
    <location>
        <begin position="148"/>
        <end position="172"/>
    </location>
</feature>
<dbReference type="Proteomes" id="UP000256964">
    <property type="component" value="Unassembled WGS sequence"/>
</dbReference>
<accession>A0A371DMI4</accession>
<feature type="transmembrane region" description="Helical" evidence="2">
    <location>
        <begin position="42"/>
        <end position="64"/>
    </location>
</feature>
<gene>
    <name evidence="3" type="ORF">OH76DRAFT_1479520</name>
</gene>